<dbReference type="InterPro" id="IPR015797">
    <property type="entry name" value="NUDIX_hydrolase-like_dom_sf"/>
</dbReference>
<accession>B2ICM4</accession>
<evidence type="ECO:0000256" key="6">
    <source>
        <dbReference type="ARBA" id="ARBA00022801"/>
    </source>
</evidence>
<dbReference type="PROSITE" id="PS51462">
    <property type="entry name" value="NUDIX"/>
    <property type="match status" value="1"/>
</dbReference>
<keyword evidence="8" id="KW-0520">NAD</keyword>
<dbReference type="InterPro" id="IPR049734">
    <property type="entry name" value="NudC-like_C"/>
</dbReference>
<keyword evidence="7" id="KW-0460">Magnesium</keyword>
<dbReference type="GO" id="GO:0006742">
    <property type="term" value="P:NADP+ catabolic process"/>
    <property type="evidence" value="ECO:0007669"/>
    <property type="project" value="TreeGrafter"/>
</dbReference>
<dbReference type="Pfam" id="PF09297">
    <property type="entry name" value="Zn_ribbon_NUD"/>
    <property type="match status" value="1"/>
</dbReference>
<dbReference type="PANTHER" id="PTHR42904:SF6">
    <property type="entry name" value="NAD-CAPPED RNA HYDROLASE NUDT12"/>
    <property type="match status" value="1"/>
</dbReference>
<comment type="cofactor">
    <cofactor evidence="1">
        <name>Mg(2+)</name>
        <dbReference type="ChEBI" id="CHEBI:18420"/>
    </cofactor>
</comment>
<dbReference type="RefSeq" id="WP_012383271.1">
    <property type="nucleotide sequence ID" value="NC_010581.1"/>
</dbReference>
<dbReference type="InterPro" id="IPR000086">
    <property type="entry name" value="NUDIX_hydrolase_dom"/>
</dbReference>
<sequence>MAAIKPYLFAVEPTPSEPSAETGFALNGLDRLSQRREDANFLQAMTEAPSTRTLVFSGDIPVLKRCGTVHEATFTLAEAAHLGIAREAAFLGVDAAGEALFALLLESVLPEKQQERDDIAMIDLRTIALQGLVAPFMLGRLGEAKSLLYWHSRHRFCANCGTKTQVSVSGWRRHCPACEASHFPRTDPVVIMLVQDGAHCLLGRQAAFPPRMVSCLAGFMESGETIEDAVRREVFEEVGIGVGKVTYFASQPWPFPASLMIGCLAEARSRDLVLDHEELEDARWYSRAEVRQMLEAPLPEGPICPPKLSIANLLLRRWASESLTF</sequence>
<keyword evidence="12" id="KW-1185">Reference proteome</keyword>
<evidence type="ECO:0000256" key="9">
    <source>
        <dbReference type="ARBA" id="ARBA00023679"/>
    </source>
</evidence>
<proteinExistence type="inferred from homology"/>
<evidence type="ECO:0000256" key="2">
    <source>
        <dbReference type="ARBA" id="ARBA00001947"/>
    </source>
</evidence>
<evidence type="ECO:0000313" key="12">
    <source>
        <dbReference type="Proteomes" id="UP000001695"/>
    </source>
</evidence>
<evidence type="ECO:0000256" key="8">
    <source>
        <dbReference type="ARBA" id="ARBA00023027"/>
    </source>
</evidence>
<dbReference type="SUPFAM" id="SSF55811">
    <property type="entry name" value="Nudix"/>
    <property type="match status" value="1"/>
</dbReference>
<dbReference type="HOGENOM" id="CLU_037162_0_4_5"/>
<feature type="domain" description="Nudix hydrolase" evidence="10">
    <location>
        <begin position="184"/>
        <end position="309"/>
    </location>
</feature>
<evidence type="ECO:0000256" key="4">
    <source>
        <dbReference type="ARBA" id="ARBA00012381"/>
    </source>
</evidence>
<evidence type="ECO:0000256" key="1">
    <source>
        <dbReference type="ARBA" id="ARBA00001946"/>
    </source>
</evidence>
<comment type="catalytic activity">
    <reaction evidence="9">
        <text>a 5'-end NAD(+)-phospho-ribonucleoside in mRNA + H2O = a 5'-end phospho-adenosine-phospho-ribonucleoside in mRNA + beta-nicotinamide D-ribonucleotide + 2 H(+)</text>
        <dbReference type="Rhea" id="RHEA:60876"/>
        <dbReference type="Rhea" id="RHEA-COMP:15698"/>
        <dbReference type="Rhea" id="RHEA-COMP:15719"/>
        <dbReference type="ChEBI" id="CHEBI:14649"/>
        <dbReference type="ChEBI" id="CHEBI:15377"/>
        <dbReference type="ChEBI" id="CHEBI:15378"/>
        <dbReference type="ChEBI" id="CHEBI:144029"/>
        <dbReference type="ChEBI" id="CHEBI:144051"/>
    </reaction>
    <physiologicalReaction direction="left-to-right" evidence="9">
        <dbReference type="Rhea" id="RHEA:60877"/>
    </physiologicalReaction>
</comment>
<dbReference type="Proteomes" id="UP000001695">
    <property type="component" value="Chromosome"/>
</dbReference>
<dbReference type="GO" id="GO:0019677">
    <property type="term" value="P:NAD+ catabolic process"/>
    <property type="evidence" value="ECO:0007669"/>
    <property type="project" value="TreeGrafter"/>
</dbReference>
<dbReference type="EMBL" id="CP001016">
    <property type="protein sequence ID" value="ACB93913.1"/>
    <property type="molecule type" value="Genomic_DNA"/>
</dbReference>
<dbReference type="InterPro" id="IPR020084">
    <property type="entry name" value="NUDIX_hydrolase_CS"/>
</dbReference>
<dbReference type="Pfam" id="PF00293">
    <property type="entry name" value="NUDIX"/>
    <property type="match status" value="1"/>
</dbReference>
<name>B2ICM4_BEII9</name>
<organism evidence="11 12">
    <name type="scientific">Beijerinckia indica subsp. indica (strain ATCC 9039 / DSM 1715 / NCIMB 8712)</name>
    <dbReference type="NCBI Taxonomy" id="395963"/>
    <lineage>
        <taxon>Bacteria</taxon>
        <taxon>Pseudomonadati</taxon>
        <taxon>Pseudomonadota</taxon>
        <taxon>Alphaproteobacteria</taxon>
        <taxon>Hyphomicrobiales</taxon>
        <taxon>Beijerinckiaceae</taxon>
        <taxon>Beijerinckia</taxon>
    </lineage>
</organism>
<dbReference type="Pfam" id="PF09296">
    <property type="entry name" value="NUDIX-like"/>
    <property type="match status" value="1"/>
</dbReference>
<dbReference type="EC" id="3.6.1.22" evidence="4"/>
<protein>
    <recommendedName>
        <fullName evidence="4">NAD(+) diphosphatase</fullName>
        <ecNumber evidence="4">3.6.1.22</ecNumber>
    </recommendedName>
</protein>
<dbReference type="GO" id="GO:0005829">
    <property type="term" value="C:cytosol"/>
    <property type="evidence" value="ECO:0007669"/>
    <property type="project" value="TreeGrafter"/>
</dbReference>
<evidence type="ECO:0000256" key="3">
    <source>
        <dbReference type="ARBA" id="ARBA00009595"/>
    </source>
</evidence>
<keyword evidence="6 11" id="KW-0378">Hydrolase</keyword>
<dbReference type="NCBIfam" id="NF001299">
    <property type="entry name" value="PRK00241.1"/>
    <property type="match status" value="1"/>
</dbReference>
<dbReference type="AlphaFoldDB" id="B2ICM4"/>
<dbReference type="CDD" id="cd03429">
    <property type="entry name" value="NUDIX_NADH_pyrophosphatase_Nudt13"/>
    <property type="match status" value="1"/>
</dbReference>
<dbReference type="Gene3D" id="3.90.79.10">
    <property type="entry name" value="Nucleoside Triphosphate Pyrophosphohydrolase"/>
    <property type="match status" value="1"/>
</dbReference>
<comment type="cofactor">
    <cofactor evidence="2">
        <name>Zn(2+)</name>
        <dbReference type="ChEBI" id="CHEBI:29105"/>
    </cofactor>
</comment>
<dbReference type="PANTHER" id="PTHR42904">
    <property type="entry name" value="NUDIX HYDROLASE, NUDC SUBFAMILY"/>
    <property type="match status" value="1"/>
</dbReference>
<reference evidence="12" key="1">
    <citation type="submission" date="2008-03" db="EMBL/GenBank/DDBJ databases">
        <title>Complete sequence of chromosome of Beijerinckia indica subsp. indica ATCC 9039.</title>
        <authorList>
            <consortium name="US DOE Joint Genome Institute"/>
            <person name="Copeland A."/>
            <person name="Lucas S."/>
            <person name="Lapidus A."/>
            <person name="Glavina del Rio T."/>
            <person name="Dalin E."/>
            <person name="Tice H."/>
            <person name="Bruce D."/>
            <person name="Goodwin L."/>
            <person name="Pitluck S."/>
            <person name="LaButti K."/>
            <person name="Schmutz J."/>
            <person name="Larimer F."/>
            <person name="Land M."/>
            <person name="Hauser L."/>
            <person name="Kyrpides N."/>
            <person name="Mikhailova N."/>
            <person name="Dunfield P.F."/>
            <person name="Dedysh S.N."/>
            <person name="Liesack W."/>
            <person name="Saw J.H."/>
            <person name="Alam M."/>
            <person name="Chen Y."/>
            <person name="Murrell J.C."/>
            <person name="Richardson P."/>
        </authorList>
    </citation>
    <scope>NUCLEOTIDE SEQUENCE [LARGE SCALE GENOMIC DNA]</scope>
    <source>
        <strain evidence="12">ATCC 9039 / DSM 1715 / NCIMB 8712</strain>
    </source>
</reference>
<dbReference type="STRING" id="395963.Bind_0257"/>
<evidence type="ECO:0000259" key="10">
    <source>
        <dbReference type="PROSITE" id="PS51462"/>
    </source>
</evidence>
<dbReference type="GO" id="GO:0035529">
    <property type="term" value="F:NADH pyrophosphatase activity"/>
    <property type="evidence" value="ECO:0007669"/>
    <property type="project" value="TreeGrafter"/>
</dbReference>
<dbReference type="OrthoDB" id="9791656at2"/>
<dbReference type="Gene3D" id="3.90.79.20">
    <property type="match status" value="1"/>
</dbReference>
<evidence type="ECO:0000256" key="7">
    <source>
        <dbReference type="ARBA" id="ARBA00022842"/>
    </source>
</evidence>
<reference evidence="11 12" key="2">
    <citation type="journal article" date="2010" name="J. Bacteriol.">
        <title>Complete genome sequence of Beijerinckia indica subsp. indica.</title>
        <authorList>
            <person name="Tamas I."/>
            <person name="Dedysh S.N."/>
            <person name="Liesack W."/>
            <person name="Stott M.B."/>
            <person name="Alam M."/>
            <person name="Murrell J.C."/>
            <person name="Dunfield P.F."/>
        </authorList>
    </citation>
    <scope>NUCLEOTIDE SEQUENCE [LARGE SCALE GENOMIC DNA]</scope>
    <source>
        <strain evidence="12">ATCC 9039 / DSM 1715 / NCIMB 8712</strain>
    </source>
</reference>
<comment type="similarity">
    <text evidence="3">Belongs to the Nudix hydrolase family. NudC subfamily.</text>
</comment>
<dbReference type="PROSITE" id="PS00893">
    <property type="entry name" value="NUDIX_BOX"/>
    <property type="match status" value="1"/>
</dbReference>
<dbReference type="KEGG" id="bid:Bind_0257"/>
<dbReference type="InterPro" id="IPR015376">
    <property type="entry name" value="Znr_NADH_PPase"/>
</dbReference>
<dbReference type="GO" id="GO:0046872">
    <property type="term" value="F:metal ion binding"/>
    <property type="evidence" value="ECO:0007669"/>
    <property type="project" value="UniProtKB-KW"/>
</dbReference>
<evidence type="ECO:0000313" key="11">
    <source>
        <dbReference type="EMBL" id="ACB93913.1"/>
    </source>
</evidence>
<dbReference type="eggNOG" id="COG2816">
    <property type="taxonomic scope" value="Bacteria"/>
</dbReference>
<gene>
    <name evidence="11" type="ordered locus">Bind_0257</name>
</gene>
<dbReference type="InterPro" id="IPR050241">
    <property type="entry name" value="NAD-cap_RNA_hydrolase_NudC"/>
</dbReference>
<keyword evidence="5" id="KW-0479">Metal-binding</keyword>
<dbReference type="InterPro" id="IPR015375">
    <property type="entry name" value="NADH_PPase-like_N"/>
</dbReference>
<evidence type="ECO:0000256" key="5">
    <source>
        <dbReference type="ARBA" id="ARBA00022723"/>
    </source>
</evidence>